<reference evidence="2 3" key="1">
    <citation type="submission" date="2023-10" db="EMBL/GenBank/DDBJ databases">
        <title>Characterization of rhizosphere-enriched actinobacteria from wheat plants lab-grown on chernevaya soil.</title>
        <authorList>
            <person name="Tikhonova E.N."/>
            <person name="Konopkin A."/>
            <person name="Kravchenko I.K."/>
        </authorList>
    </citation>
    <scope>NUCLEOTIDE SEQUENCE [LARGE SCALE GENOMIC DNA]</scope>
    <source>
        <strain evidence="2 3">RR29</strain>
    </source>
</reference>
<dbReference type="RefSeq" id="WP_317775304.1">
    <property type="nucleotide sequence ID" value="NZ_JAWMAJ010000231.1"/>
</dbReference>
<accession>A0ABU4FPF5</accession>
<feature type="region of interest" description="Disordered" evidence="1">
    <location>
        <begin position="25"/>
        <end position="57"/>
    </location>
</feature>
<organism evidence="2 3">
    <name type="scientific">Streptomyces prunicolor</name>
    <dbReference type="NCBI Taxonomy" id="67348"/>
    <lineage>
        <taxon>Bacteria</taxon>
        <taxon>Bacillati</taxon>
        <taxon>Actinomycetota</taxon>
        <taxon>Actinomycetes</taxon>
        <taxon>Kitasatosporales</taxon>
        <taxon>Streptomycetaceae</taxon>
        <taxon>Streptomyces</taxon>
    </lineage>
</organism>
<gene>
    <name evidence="2" type="ORF">R5A26_41830</name>
</gene>
<proteinExistence type="predicted"/>
<evidence type="ECO:0000256" key="1">
    <source>
        <dbReference type="SAM" id="MobiDB-lite"/>
    </source>
</evidence>
<evidence type="ECO:0008006" key="4">
    <source>
        <dbReference type="Google" id="ProtNLM"/>
    </source>
</evidence>
<name>A0ABU4FPF5_9ACTN</name>
<protein>
    <recommendedName>
        <fullName evidence="4">Secreted protein</fullName>
    </recommendedName>
</protein>
<comment type="caution">
    <text evidence="2">The sequence shown here is derived from an EMBL/GenBank/DDBJ whole genome shotgun (WGS) entry which is preliminary data.</text>
</comment>
<dbReference type="EMBL" id="JAWMAJ010000231">
    <property type="protein sequence ID" value="MDV7222494.1"/>
    <property type="molecule type" value="Genomic_DNA"/>
</dbReference>
<evidence type="ECO:0000313" key="2">
    <source>
        <dbReference type="EMBL" id="MDV7222494.1"/>
    </source>
</evidence>
<keyword evidence="3" id="KW-1185">Reference proteome</keyword>
<evidence type="ECO:0000313" key="3">
    <source>
        <dbReference type="Proteomes" id="UP001187346"/>
    </source>
</evidence>
<sequence>MKPFGAVLGFVATSIGFTMRRTKDLHSSAPPTIFPDIDEDGDVRPGDASALPVDAPA</sequence>
<dbReference type="Proteomes" id="UP001187346">
    <property type="component" value="Unassembled WGS sequence"/>
</dbReference>